<evidence type="ECO:0000313" key="1">
    <source>
        <dbReference type="EMBL" id="KAI8535810.1"/>
    </source>
</evidence>
<comment type="caution">
    <text evidence="1">The sequence shown here is derived from an EMBL/GenBank/DDBJ whole genome shotgun (WGS) entry which is preliminary data.</text>
</comment>
<reference evidence="1" key="1">
    <citation type="submission" date="2022-02" db="EMBL/GenBank/DDBJ databases">
        <title>Plant Genome Project.</title>
        <authorList>
            <person name="Zhang R.-G."/>
        </authorList>
    </citation>
    <scope>NUCLEOTIDE SEQUENCE</scope>
    <source>
        <strain evidence="1">AT1</strain>
    </source>
</reference>
<accession>A0ACC0M4C3</accession>
<dbReference type="Proteomes" id="UP001062846">
    <property type="component" value="Chromosome 10"/>
</dbReference>
<gene>
    <name evidence="1" type="ORF">RHMOL_Rhmol10G0203100</name>
</gene>
<evidence type="ECO:0000313" key="2">
    <source>
        <dbReference type="Proteomes" id="UP001062846"/>
    </source>
</evidence>
<dbReference type="EMBL" id="CM046397">
    <property type="protein sequence ID" value="KAI8535810.1"/>
    <property type="molecule type" value="Genomic_DNA"/>
</dbReference>
<sequence>MADHGGGGGESEALNRPEDRGGPMEAETVEQTAAEPVEAEGAVLSSGGDGRKEPEQKADNGDEGRATEAEPRAMVETGAVEPLSEPEHTGMAVDGSEQAIFSSGSGEGGEDHRATEPEARPTVTIGAVGFSSEALDPNIAVGGFVVTGDNLGDAGSGGAGGDDAEPSQTPLRDSAKGKGAVIEGEQTTEASESPVEIREEDIAFRPPAGAATSSRHVPITYDDIAEHTPDEILARVLESHLEIGEYVLKAKEDRERAIEEAKAAARAEREAERERAAPEGLAADIEAEEAEAEEALGPRVRAVDEAEAIKRPVFSAEAYIPPRPHLFVPSGFAGYKPPQIDYSDELVLRDPGVHVANTWTEVYLLKTPFCTSI</sequence>
<protein>
    <submittedName>
        <fullName evidence="1">Uncharacterized protein</fullName>
    </submittedName>
</protein>
<proteinExistence type="predicted"/>
<organism evidence="1 2">
    <name type="scientific">Rhododendron molle</name>
    <name type="common">Chinese azalea</name>
    <name type="synonym">Azalea mollis</name>
    <dbReference type="NCBI Taxonomy" id="49168"/>
    <lineage>
        <taxon>Eukaryota</taxon>
        <taxon>Viridiplantae</taxon>
        <taxon>Streptophyta</taxon>
        <taxon>Embryophyta</taxon>
        <taxon>Tracheophyta</taxon>
        <taxon>Spermatophyta</taxon>
        <taxon>Magnoliopsida</taxon>
        <taxon>eudicotyledons</taxon>
        <taxon>Gunneridae</taxon>
        <taxon>Pentapetalae</taxon>
        <taxon>asterids</taxon>
        <taxon>Ericales</taxon>
        <taxon>Ericaceae</taxon>
        <taxon>Ericoideae</taxon>
        <taxon>Rhodoreae</taxon>
        <taxon>Rhododendron</taxon>
    </lineage>
</organism>
<name>A0ACC0M4C3_RHOML</name>
<keyword evidence="2" id="KW-1185">Reference proteome</keyword>